<evidence type="ECO:0000313" key="2">
    <source>
        <dbReference type="EMBL" id="CAH3118576.1"/>
    </source>
</evidence>
<dbReference type="Pfam" id="PF26215">
    <property type="entry name" value="HTH_animal"/>
    <property type="match status" value="1"/>
</dbReference>
<dbReference type="PANTHER" id="PTHR21301">
    <property type="entry name" value="REVERSE TRANSCRIPTASE"/>
    <property type="match status" value="1"/>
</dbReference>
<dbReference type="EMBL" id="CALNXK010000032">
    <property type="protein sequence ID" value="CAH3118576.1"/>
    <property type="molecule type" value="Genomic_DNA"/>
</dbReference>
<gene>
    <name evidence="2" type="ORF">PLOB_00026773</name>
</gene>
<comment type="caution">
    <text evidence="2">The sequence shown here is derived from an EMBL/GenBank/DDBJ whole genome shotgun (WGS) entry which is preliminary data.</text>
</comment>
<keyword evidence="3" id="KW-1185">Reference proteome</keyword>
<dbReference type="InterPro" id="IPR058912">
    <property type="entry name" value="HTH_animal"/>
</dbReference>
<dbReference type="PANTHER" id="PTHR21301:SF10">
    <property type="entry name" value="REVERSE TRANSCRIPTASE DOMAIN-CONTAINING PROTEIN"/>
    <property type="match status" value="1"/>
</dbReference>
<name>A0ABN8NU74_9CNID</name>
<feature type="domain" description="Helix-turn-helix" evidence="1">
    <location>
        <begin position="85"/>
        <end position="143"/>
    </location>
</feature>
<protein>
    <recommendedName>
        <fullName evidence="1">Helix-turn-helix domain-containing protein</fullName>
    </recommendedName>
</protein>
<dbReference type="Proteomes" id="UP001159405">
    <property type="component" value="Unassembled WGS sequence"/>
</dbReference>
<evidence type="ECO:0000259" key="1">
    <source>
        <dbReference type="Pfam" id="PF26215"/>
    </source>
</evidence>
<organism evidence="2 3">
    <name type="scientific">Porites lobata</name>
    <dbReference type="NCBI Taxonomy" id="104759"/>
    <lineage>
        <taxon>Eukaryota</taxon>
        <taxon>Metazoa</taxon>
        <taxon>Cnidaria</taxon>
        <taxon>Anthozoa</taxon>
        <taxon>Hexacorallia</taxon>
        <taxon>Scleractinia</taxon>
        <taxon>Fungiina</taxon>
        <taxon>Poritidae</taxon>
        <taxon>Porites</taxon>
    </lineage>
</organism>
<reference evidence="2 3" key="1">
    <citation type="submission" date="2022-05" db="EMBL/GenBank/DDBJ databases">
        <authorList>
            <consortium name="Genoscope - CEA"/>
            <person name="William W."/>
        </authorList>
    </citation>
    <scope>NUCLEOTIDE SEQUENCE [LARGE SCALE GENOMIC DNA]</scope>
</reference>
<accession>A0ABN8NU74</accession>
<sequence>MYPSWRSYHKRSVTISMKPRCALTRDINSRHIINNVHPNLKFEIEKPETTPSGLSLSLLNFKVTISKDGNSSFEFYKKPAKKPLFVHHQSAIPTKSKLNFIRNERKRIEDRCSSHISATQHLNTFDDILHLNGYPEKSIEQTKRPQKTQRNPQPAKTEWSYLKIPYISERLNHRITNIFRKENIPLRIAHKSYTLKQAQSHTSTERKYTRDKCPISNAGLCLRRNAVYQLMCNSCDQQYIGSMTRFIHNRNKDYKGIEVKIILSENDPANLSFMKHFTLESSSLRSIPRRNVVNSRTFHFSIL</sequence>
<proteinExistence type="predicted"/>
<evidence type="ECO:0000313" key="3">
    <source>
        <dbReference type="Proteomes" id="UP001159405"/>
    </source>
</evidence>